<evidence type="ECO:0000256" key="7">
    <source>
        <dbReference type="HAMAP-Rule" id="MF_00150"/>
    </source>
</evidence>
<dbReference type="PANTHER" id="PTHR32338:SF10">
    <property type="entry name" value="N-ACETYL-GAMMA-GLUTAMYL-PHOSPHATE REDUCTASE, CHLOROPLASTIC-RELATED"/>
    <property type="match status" value="1"/>
</dbReference>
<dbReference type="SUPFAM" id="SSF55347">
    <property type="entry name" value="Glyceraldehyde-3-phosphate dehydrogenase-like, C-terminal domain"/>
    <property type="match status" value="1"/>
</dbReference>
<dbReference type="FunFam" id="3.30.360.10:FF:000014">
    <property type="entry name" value="N-acetyl-gamma-glutamyl-phosphate reductase"/>
    <property type="match status" value="1"/>
</dbReference>
<dbReference type="InterPro" id="IPR036291">
    <property type="entry name" value="NAD(P)-bd_dom_sf"/>
</dbReference>
<sequence length="338" mass="36552">MTVRVGILGATGYTALELARILLRHSGAQITALTTRQDDRPHVSAIHPQLTGRLDLHLENLSLDELAERCDCIFGCLPHAASAAVVPGLLERGLKVVDLSADYRLRDVAVYEKWYGETHPDPSRLPNSVYGLPELFRDSIKGANLIANPGCYPTSATLALAPLLKAGMIQSTDILVDSKSGVSGAGRTPKMGTLYPECNESFSAYGVGTHRHTPEIEQNLEQASGQKCSVIFTPHLVPMDRGILSTCYAKPTRPITTAEAIATLREFYADEPFVQVIDGLPATKSVSYTNYCHLTARVVNDRVIVIAVIDNLIKGASGAAVQNFNLMYDFAETTALAD</sequence>
<accession>A0A2S8GMZ2</accession>
<proteinExistence type="inferred from homology"/>
<dbReference type="HAMAP" id="MF_00150">
    <property type="entry name" value="ArgC_type1"/>
    <property type="match status" value="1"/>
</dbReference>
<evidence type="ECO:0000256" key="2">
    <source>
        <dbReference type="ARBA" id="ARBA00022571"/>
    </source>
</evidence>
<reference evidence="10 11" key="1">
    <citation type="submission" date="2018-02" db="EMBL/GenBank/DDBJ databases">
        <title>Comparative genomes isolates from brazilian mangrove.</title>
        <authorList>
            <person name="Araujo J.E."/>
            <person name="Taketani R.G."/>
            <person name="Silva M.C.P."/>
            <person name="Loureco M.V."/>
            <person name="Andreote F.D."/>
        </authorList>
    </citation>
    <scope>NUCLEOTIDE SEQUENCE [LARGE SCALE GENOMIC DNA]</scope>
    <source>
        <strain evidence="10 11">Nap-Phe MGV</strain>
    </source>
</reference>
<evidence type="ECO:0000256" key="4">
    <source>
        <dbReference type="ARBA" id="ARBA00022857"/>
    </source>
</evidence>
<dbReference type="Proteomes" id="UP000237819">
    <property type="component" value="Unassembled WGS sequence"/>
</dbReference>
<protein>
    <recommendedName>
        <fullName evidence="7">N-acetyl-gamma-glutamyl-phosphate reductase</fullName>
        <shortName evidence="7">AGPR</shortName>
        <ecNumber evidence="7">1.2.1.38</ecNumber>
    </recommendedName>
    <alternativeName>
        <fullName evidence="7">N-acetyl-glutamate semialdehyde dehydrogenase</fullName>
        <shortName evidence="7">NAGSA dehydrogenase</shortName>
    </alternativeName>
</protein>
<comment type="function">
    <text evidence="7">Catalyzes the NADPH-dependent reduction of N-acetyl-5-glutamyl phosphate to yield N-acetyl-L-glutamate 5-semialdehyde.</text>
</comment>
<dbReference type="PROSITE" id="PS01224">
    <property type="entry name" value="ARGC"/>
    <property type="match status" value="1"/>
</dbReference>
<dbReference type="InterPro" id="IPR050085">
    <property type="entry name" value="AGPR"/>
</dbReference>
<dbReference type="Pfam" id="PF01118">
    <property type="entry name" value="Semialdhyde_dh"/>
    <property type="match status" value="1"/>
</dbReference>
<comment type="catalytic activity">
    <reaction evidence="6 7">
        <text>N-acetyl-L-glutamate 5-semialdehyde + phosphate + NADP(+) = N-acetyl-L-glutamyl 5-phosphate + NADPH + H(+)</text>
        <dbReference type="Rhea" id="RHEA:21588"/>
        <dbReference type="ChEBI" id="CHEBI:15378"/>
        <dbReference type="ChEBI" id="CHEBI:29123"/>
        <dbReference type="ChEBI" id="CHEBI:43474"/>
        <dbReference type="ChEBI" id="CHEBI:57783"/>
        <dbReference type="ChEBI" id="CHEBI:57936"/>
        <dbReference type="ChEBI" id="CHEBI:58349"/>
        <dbReference type="EC" id="1.2.1.38"/>
    </reaction>
</comment>
<dbReference type="AlphaFoldDB" id="A0A2S8GMZ2"/>
<dbReference type="UniPathway" id="UPA00068">
    <property type="reaction ID" value="UER00108"/>
</dbReference>
<dbReference type="Gene3D" id="3.30.360.10">
    <property type="entry name" value="Dihydrodipicolinate Reductase, domain 2"/>
    <property type="match status" value="1"/>
</dbReference>
<organism evidence="10 11">
    <name type="scientific">Blastopirellula marina</name>
    <dbReference type="NCBI Taxonomy" id="124"/>
    <lineage>
        <taxon>Bacteria</taxon>
        <taxon>Pseudomonadati</taxon>
        <taxon>Planctomycetota</taxon>
        <taxon>Planctomycetia</taxon>
        <taxon>Pirellulales</taxon>
        <taxon>Pirellulaceae</taxon>
        <taxon>Blastopirellula</taxon>
    </lineage>
</organism>
<evidence type="ECO:0000256" key="8">
    <source>
        <dbReference type="PROSITE-ProRule" id="PRU10010"/>
    </source>
</evidence>
<dbReference type="InterPro" id="IPR000534">
    <property type="entry name" value="Semialdehyde_DH_NAD-bd"/>
</dbReference>
<name>A0A2S8GMZ2_9BACT</name>
<dbReference type="CDD" id="cd23934">
    <property type="entry name" value="AGPR_1_C"/>
    <property type="match status" value="1"/>
</dbReference>
<gene>
    <name evidence="7" type="primary">argC</name>
    <name evidence="10" type="ORF">C5Y93_12755</name>
</gene>
<evidence type="ECO:0000256" key="6">
    <source>
        <dbReference type="ARBA" id="ARBA00050557"/>
    </source>
</evidence>
<dbReference type="EMBL" id="PUHZ01000013">
    <property type="protein sequence ID" value="PQO45788.1"/>
    <property type="molecule type" value="Genomic_DNA"/>
</dbReference>
<keyword evidence="2 7" id="KW-0055">Arginine biosynthesis</keyword>
<dbReference type="GO" id="GO:0003942">
    <property type="term" value="F:N-acetyl-gamma-glutamyl-phosphate reductase activity"/>
    <property type="evidence" value="ECO:0007669"/>
    <property type="project" value="UniProtKB-UniRule"/>
</dbReference>
<comment type="similarity">
    <text evidence="7">Belongs to the NAGSA dehydrogenase family. Type 1 subfamily.</text>
</comment>
<keyword evidence="4 7" id="KW-0521">NADP</keyword>
<dbReference type="Pfam" id="PF22698">
    <property type="entry name" value="Semialdhyde_dhC_1"/>
    <property type="match status" value="1"/>
</dbReference>
<keyword evidence="5 7" id="KW-0560">Oxidoreductase</keyword>
<keyword evidence="7" id="KW-0963">Cytoplasm</keyword>
<dbReference type="GO" id="GO:0070401">
    <property type="term" value="F:NADP+ binding"/>
    <property type="evidence" value="ECO:0007669"/>
    <property type="project" value="InterPro"/>
</dbReference>
<dbReference type="NCBIfam" id="TIGR01850">
    <property type="entry name" value="argC"/>
    <property type="match status" value="1"/>
</dbReference>
<dbReference type="CDD" id="cd17895">
    <property type="entry name" value="AGPR_1_N"/>
    <property type="match status" value="1"/>
</dbReference>
<dbReference type="InterPro" id="IPR000706">
    <property type="entry name" value="AGPR_type-1"/>
</dbReference>
<dbReference type="InterPro" id="IPR023013">
    <property type="entry name" value="AGPR_AS"/>
</dbReference>
<feature type="active site" evidence="7 8">
    <location>
        <position position="151"/>
    </location>
</feature>
<dbReference type="PANTHER" id="PTHR32338">
    <property type="entry name" value="N-ACETYL-GAMMA-GLUTAMYL-PHOSPHATE REDUCTASE, CHLOROPLASTIC-RELATED-RELATED"/>
    <property type="match status" value="1"/>
</dbReference>
<dbReference type="SMART" id="SM00859">
    <property type="entry name" value="Semialdhyde_dh"/>
    <property type="match status" value="1"/>
</dbReference>
<evidence type="ECO:0000256" key="3">
    <source>
        <dbReference type="ARBA" id="ARBA00022605"/>
    </source>
</evidence>
<dbReference type="InterPro" id="IPR058924">
    <property type="entry name" value="AGPR_dimerisation_dom"/>
</dbReference>
<dbReference type="GO" id="GO:0006526">
    <property type="term" value="P:L-arginine biosynthetic process"/>
    <property type="evidence" value="ECO:0007669"/>
    <property type="project" value="UniProtKB-UniRule"/>
</dbReference>
<evidence type="ECO:0000256" key="1">
    <source>
        <dbReference type="ARBA" id="ARBA00004862"/>
    </source>
</evidence>
<dbReference type="OrthoDB" id="9801289at2"/>
<evidence type="ECO:0000313" key="10">
    <source>
        <dbReference type="EMBL" id="PQO45788.1"/>
    </source>
</evidence>
<dbReference type="Gene3D" id="3.40.50.720">
    <property type="entry name" value="NAD(P)-binding Rossmann-like Domain"/>
    <property type="match status" value="1"/>
</dbReference>
<evidence type="ECO:0000256" key="5">
    <source>
        <dbReference type="ARBA" id="ARBA00023002"/>
    </source>
</evidence>
<dbReference type="RefSeq" id="WP_105335812.1">
    <property type="nucleotide sequence ID" value="NZ_PUHZ01000013.1"/>
</dbReference>
<dbReference type="SUPFAM" id="SSF51735">
    <property type="entry name" value="NAD(P)-binding Rossmann-fold domains"/>
    <property type="match status" value="1"/>
</dbReference>
<keyword evidence="3 7" id="KW-0028">Amino-acid biosynthesis</keyword>
<evidence type="ECO:0000259" key="9">
    <source>
        <dbReference type="SMART" id="SM00859"/>
    </source>
</evidence>
<evidence type="ECO:0000313" key="11">
    <source>
        <dbReference type="Proteomes" id="UP000237819"/>
    </source>
</evidence>
<feature type="domain" description="Semialdehyde dehydrogenase NAD-binding" evidence="9">
    <location>
        <begin position="4"/>
        <end position="143"/>
    </location>
</feature>
<comment type="caution">
    <text evidence="10">The sequence shown here is derived from an EMBL/GenBank/DDBJ whole genome shotgun (WGS) entry which is preliminary data.</text>
</comment>
<comment type="subcellular location">
    <subcellularLocation>
        <location evidence="7">Cytoplasm</location>
    </subcellularLocation>
</comment>
<dbReference type="EC" id="1.2.1.38" evidence="7"/>
<dbReference type="GO" id="GO:0051287">
    <property type="term" value="F:NAD binding"/>
    <property type="evidence" value="ECO:0007669"/>
    <property type="project" value="InterPro"/>
</dbReference>
<dbReference type="GO" id="GO:0005737">
    <property type="term" value="C:cytoplasm"/>
    <property type="evidence" value="ECO:0007669"/>
    <property type="project" value="UniProtKB-SubCell"/>
</dbReference>
<comment type="pathway">
    <text evidence="1 7">Amino-acid biosynthesis; L-arginine biosynthesis; N(2)-acetyl-L-ornithine from L-glutamate: step 3/4.</text>
</comment>